<dbReference type="AlphaFoldDB" id="A0ABD2QCP2"/>
<proteinExistence type="predicted"/>
<protein>
    <submittedName>
        <fullName evidence="1">Uncharacterized protein</fullName>
    </submittedName>
</protein>
<name>A0ABD2QCP2_9PLAT</name>
<organism evidence="1 2">
    <name type="scientific">Cichlidogyrus casuarinus</name>
    <dbReference type="NCBI Taxonomy" id="1844966"/>
    <lineage>
        <taxon>Eukaryota</taxon>
        <taxon>Metazoa</taxon>
        <taxon>Spiralia</taxon>
        <taxon>Lophotrochozoa</taxon>
        <taxon>Platyhelminthes</taxon>
        <taxon>Monogenea</taxon>
        <taxon>Monopisthocotylea</taxon>
        <taxon>Dactylogyridea</taxon>
        <taxon>Ancyrocephalidae</taxon>
        <taxon>Cichlidogyrus</taxon>
    </lineage>
</organism>
<accession>A0ABD2QCP2</accession>
<gene>
    <name evidence="1" type="ORF">Ciccas_004043</name>
</gene>
<reference evidence="1 2" key="1">
    <citation type="submission" date="2024-11" db="EMBL/GenBank/DDBJ databases">
        <title>Adaptive evolution of stress response genes in parasites aligns with host niche diversity.</title>
        <authorList>
            <person name="Hahn C."/>
            <person name="Resl P."/>
        </authorList>
    </citation>
    <scope>NUCLEOTIDE SEQUENCE [LARGE SCALE GENOMIC DNA]</scope>
    <source>
        <strain evidence="1">EGGRZ-B1_66</strain>
        <tissue evidence="1">Body</tissue>
    </source>
</reference>
<sequence length="151" mass="17015">MKNLGKTGYARLVYGELKRKIQMQPEANDSSFENLRAVAKRVQAIKMLGTLGLANMEMLPHYLVTFEDPYVIVRSVACETAKVLQISSFNSMRCSKNFKLDDRKCVFKTVLNKLLDLLAKEASLAVRSSTLEGFFDVFFITCLSDSDAEID</sequence>
<evidence type="ECO:0000313" key="1">
    <source>
        <dbReference type="EMBL" id="KAL3317312.1"/>
    </source>
</evidence>
<evidence type="ECO:0000313" key="2">
    <source>
        <dbReference type="Proteomes" id="UP001626550"/>
    </source>
</evidence>
<dbReference type="Proteomes" id="UP001626550">
    <property type="component" value="Unassembled WGS sequence"/>
</dbReference>
<keyword evidence="2" id="KW-1185">Reference proteome</keyword>
<dbReference type="EMBL" id="JBJKFK010000402">
    <property type="protein sequence ID" value="KAL3317312.1"/>
    <property type="molecule type" value="Genomic_DNA"/>
</dbReference>
<comment type="caution">
    <text evidence="1">The sequence shown here is derived from an EMBL/GenBank/DDBJ whole genome shotgun (WGS) entry which is preliminary data.</text>
</comment>